<gene>
    <name evidence="10" type="primary">pfkA</name>
    <name evidence="12" type="ORF">H9888_08045</name>
</gene>
<comment type="pathway">
    <text evidence="3 10">Carbohydrate degradation; glycolysis; D-glyceraldehyde 3-phosphate and glycerone phosphate from D-glucose: step 3/4.</text>
</comment>
<dbReference type="GO" id="GO:0046872">
    <property type="term" value="F:metal ion binding"/>
    <property type="evidence" value="ECO:0007669"/>
    <property type="project" value="UniProtKB-KW"/>
</dbReference>
<feature type="binding site" evidence="10">
    <location>
        <begin position="118"/>
        <end position="121"/>
    </location>
    <ligand>
        <name>ATP</name>
        <dbReference type="ChEBI" id="CHEBI:30616"/>
    </ligand>
</feature>
<dbReference type="GO" id="GO:0016208">
    <property type="term" value="F:AMP binding"/>
    <property type="evidence" value="ECO:0007669"/>
    <property type="project" value="TreeGrafter"/>
</dbReference>
<evidence type="ECO:0000256" key="9">
    <source>
        <dbReference type="ARBA" id="ARBA00023152"/>
    </source>
</evidence>
<name>A0A9D1QF28_9BACT</name>
<comment type="caution">
    <text evidence="10">Lacks conserved residue(s) required for the propagation of feature annotation.</text>
</comment>
<dbReference type="GO" id="GO:0042802">
    <property type="term" value="F:identical protein binding"/>
    <property type="evidence" value="ECO:0007669"/>
    <property type="project" value="TreeGrafter"/>
</dbReference>
<keyword evidence="10" id="KW-0547">Nucleotide-binding</keyword>
<reference evidence="12" key="1">
    <citation type="journal article" date="2021" name="PeerJ">
        <title>Extensive microbial diversity within the chicken gut microbiome revealed by metagenomics and culture.</title>
        <authorList>
            <person name="Gilroy R."/>
            <person name="Ravi A."/>
            <person name="Getino M."/>
            <person name="Pursley I."/>
            <person name="Horton D.L."/>
            <person name="Alikhan N.F."/>
            <person name="Baker D."/>
            <person name="Gharbi K."/>
            <person name="Hall N."/>
            <person name="Watson M."/>
            <person name="Adriaenssens E.M."/>
            <person name="Foster-Nyarko E."/>
            <person name="Jarju S."/>
            <person name="Secka A."/>
            <person name="Antonio M."/>
            <person name="Oren A."/>
            <person name="Chaudhuri R.R."/>
            <person name="La Ragione R."/>
            <person name="Hildebrand F."/>
            <person name="Pallen M.J."/>
        </authorList>
    </citation>
    <scope>NUCLEOTIDE SEQUENCE</scope>
    <source>
        <strain evidence="12">ChiBcec15-1070</strain>
    </source>
</reference>
<sequence length="366" mass="39474">MKRVLVATSGGDCPGLNAVIRGVVKRAAQEGDWEVLGSIQAYNGILWEPTEVKVLDEAAVAGIHYRGGTIIETTNKGGPFAWPVYNKHLGQWEYVDRSDEMIRKLQYMGVDAVISIGGDGSQRISQQLQSQGLDIVGVPKTIDNDLSATDFTFGFQTAVQIATDAVDKLVTTAASHNRTFILEVMGRNTGWIALHAAIAGGADVCLIPEIPYDLNIVLEKLKKRYNSKGRGSAIIVVAEGALPKDGTVHAAAATEVGYENVRLGGIAYDLSRQLKAAGFEPDIRETVLGHIQRGGIPIAYDRVLATQFGVKAFEYVLEGKFGHMVSYRHPDIIAVPFEEAVGQCNYVRPDSDIVKAARGCGISFGD</sequence>
<comment type="caution">
    <text evidence="12">The sequence shown here is derived from an EMBL/GenBank/DDBJ whole genome shotgun (WGS) entry which is preliminary data.</text>
</comment>
<dbReference type="GO" id="GO:0047334">
    <property type="term" value="F:diphosphate-fructose-6-phosphate 1-phosphotransferase activity"/>
    <property type="evidence" value="ECO:0007669"/>
    <property type="project" value="InterPro"/>
</dbReference>
<accession>A0A9D1QF28</accession>
<feature type="binding site" evidence="10">
    <location>
        <position position="11"/>
    </location>
    <ligand>
        <name>ATP</name>
        <dbReference type="ChEBI" id="CHEBI:30616"/>
    </ligand>
</feature>
<keyword evidence="5 10" id="KW-0808">Transferase</keyword>
<keyword evidence="6 10" id="KW-0479">Metal-binding</keyword>
<dbReference type="InterPro" id="IPR015912">
    <property type="entry name" value="Phosphofructokinase_CS"/>
</dbReference>
<feature type="binding site" description="in other chain" evidence="10">
    <location>
        <position position="239"/>
    </location>
    <ligand>
        <name>substrate</name>
        <note>ligand shared between dimeric partners</note>
    </ligand>
</feature>
<keyword evidence="4 10" id="KW-0963">Cytoplasm</keyword>
<feature type="binding site" description="in other chain" evidence="10">
    <location>
        <begin position="141"/>
        <end position="143"/>
    </location>
    <ligand>
        <name>substrate</name>
        <note>ligand shared between dimeric partners</note>
    </ligand>
</feature>
<dbReference type="PRINTS" id="PR00476">
    <property type="entry name" value="PHFRCTKINASE"/>
</dbReference>
<keyword evidence="9 10" id="KW-0324">Glycolysis</keyword>
<dbReference type="InterPro" id="IPR012003">
    <property type="entry name" value="ATP_PFK_prok-type"/>
</dbReference>
<dbReference type="Pfam" id="PF00365">
    <property type="entry name" value="PFK"/>
    <property type="match status" value="1"/>
</dbReference>
<comment type="similarity">
    <text evidence="10">Belongs to the phosphofructokinase type A (PFKA) family. Mixed-substrate PFK group III subfamily.</text>
</comment>
<organism evidence="12 13">
    <name type="scientific">Candidatus Rikenella faecigallinarum</name>
    <dbReference type="NCBI Taxonomy" id="2838745"/>
    <lineage>
        <taxon>Bacteria</taxon>
        <taxon>Pseudomonadati</taxon>
        <taxon>Bacteroidota</taxon>
        <taxon>Bacteroidia</taxon>
        <taxon>Bacteroidales</taxon>
        <taxon>Rikenellaceae</taxon>
        <taxon>Rikenella</taxon>
    </lineage>
</organism>
<comment type="cofactor">
    <cofactor evidence="1 10">
        <name>Mg(2+)</name>
        <dbReference type="ChEBI" id="CHEBI:18420"/>
    </cofactor>
</comment>
<dbReference type="Proteomes" id="UP000823926">
    <property type="component" value="Unassembled WGS sequence"/>
</dbReference>
<dbReference type="EMBL" id="DXHL01000036">
    <property type="protein sequence ID" value="HIW11429.1"/>
    <property type="molecule type" value="Genomic_DNA"/>
</dbReference>
<keyword evidence="8 10" id="KW-0460">Magnesium</keyword>
<dbReference type="GO" id="GO:0003872">
    <property type="term" value="F:6-phosphofructokinase activity"/>
    <property type="evidence" value="ECO:0007669"/>
    <property type="project" value="UniProtKB-UniRule"/>
</dbReference>
<dbReference type="GO" id="GO:0005945">
    <property type="term" value="C:6-phosphofructokinase complex"/>
    <property type="evidence" value="ECO:0007669"/>
    <property type="project" value="TreeGrafter"/>
</dbReference>
<dbReference type="InterPro" id="IPR022953">
    <property type="entry name" value="ATP_PFK"/>
</dbReference>
<feature type="binding site" evidence="10">
    <location>
        <position position="284"/>
    </location>
    <ligand>
        <name>substrate</name>
        <note>ligand shared between dimeric partners</note>
    </ligand>
</feature>
<evidence type="ECO:0000313" key="13">
    <source>
        <dbReference type="Proteomes" id="UP000823926"/>
    </source>
</evidence>
<feature type="binding site" description="in other chain" evidence="10">
    <location>
        <begin position="290"/>
        <end position="293"/>
    </location>
    <ligand>
        <name>substrate</name>
        <note>ligand shared between dimeric partners</note>
    </ligand>
</feature>
<dbReference type="Gene3D" id="3.40.50.450">
    <property type="match status" value="1"/>
</dbReference>
<dbReference type="PANTHER" id="PTHR13697">
    <property type="entry name" value="PHOSPHOFRUCTOKINASE"/>
    <property type="match status" value="1"/>
</dbReference>
<dbReference type="InterPro" id="IPR012829">
    <property type="entry name" value="Phosphofructokinase_III"/>
</dbReference>
<dbReference type="GO" id="GO:0070095">
    <property type="term" value="F:fructose-6-phosphate binding"/>
    <property type="evidence" value="ECO:0007669"/>
    <property type="project" value="TreeGrafter"/>
</dbReference>
<evidence type="ECO:0000256" key="4">
    <source>
        <dbReference type="ARBA" id="ARBA00022490"/>
    </source>
</evidence>
<evidence type="ECO:0000256" key="10">
    <source>
        <dbReference type="HAMAP-Rule" id="MF_01976"/>
    </source>
</evidence>
<dbReference type="FunFam" id="3.40.50.460:FF:000002">
    <property type="entry name" value="ATP-dependent 6-phosphofructokinase"/>
    <property type="match status" value="1"/>
</dbReference>
<evidence type="ECO:0000259" key="11">
    <source>
        <dbReference type="Pfam" id="PF00365"/>
    </source>
</evidence>
<feature type="domain" description="Phosphofructokinase" evidence="11">
    <location>
        <begin position="3"/>
        <end position="315"/>
    </location>
</feature>
<dbReference type="HAMAP" id="MF_01976">
    <property type="entry name" value="Phosphofructokinase_III"/>
    <property type="match status" value="1"/>
</dbReference>
<protein>
    <recommendedName>
        <fullName evidence="10">ATP-dependent 6-phosphofructokinase</fullName>
        <shortName evidence="10">ATP-PFK</shortName>
        <shortName evidence="10">Phosphofructokinase</shortName>
        <ecNumber evidence="10">2.7.1.11</ecNumber>
    </recommendedName>
    <alternativeName>
        <fullName evidence="10">Phosphohexokinase</fullName>
    </alternativeName>
</protein>
<evidence type="ECO:0000256" key="2">
    <source>
        <dbReference type="ARBA" id="ARBA00004496"/>
    </source>
</evidence>
<dbReference type="GO" id="GO:0006002">
    <property type="term" value="P:fructose 6-phosphate metabolic process"/>
    <property type="evidence" value="ECO:0007669"/>
    <property type="project" value="InterPro"/>
</dbReference>
<dbReference type="PANTHER" id="PTHR13697:SF52">
    <property type="entry name" value="ATP-DEPENDENT 6-PHOSPHOFRUCTOKINASE 3"/>
    <property type="match status" value="1"/>
</dbReference>
<dbReference type="NCBIfam" id="NF002872">
    <property type="entry name" value="PRK03202.1"/>
    <property type="match status" value="1"/>
</dbReference>
<evidence type="ECO:0000256" key="6">
    <source>
        <dbReference type="ARBA" id="ARBA00022723"/>
    </source>
</evidence>
<dbReference type="GO" id="GO:0005524">
    <property type="term" value="F:ATP binding"/>
    <property type="evidence" value="ECO:0007669"/>
    <property type="project" value="UniProtKB-KW"/>
</dbReference>
<dbReference type="PROSITE" id="PS00433">
    <property type="entry name" value="PHOSPHOFRUCTOKINASE"/>
    <property type="match status" value="1"/>
</dbReference>
<keyword evidence="7 10" id="KW-0418">Kinase</keyword>
<evidence type="ECO:0000256" key="1">
    <source>
        <dbReference type="ARBA" id="ARBA00001946"/>
    </source>
</evidence>
<dbReference type="PIRSF" id="PIRSF000532">
    <property type="entry name" value="ATP_PFK_prok"/>
    <property type="match status" value="1"/>
</dbReference>
<comment type="subunit">
    <text evidence="10">Homodimer or homotetramer.</text>
</comment>
<evidence type="ECO:0000256" key="5">
    <source>
        <dbReference type="ARBA" id="ARBA00022679"/>
    </source>
</evidence>
<feature type="binding site" evidence="10">
    <location>
        <begin position="76"/>
        <end position="77"/>
    </location>
    <ligand>
        <name>ATP</name>
        <dbReference type="ChEBI" id="CHEBI:30616"/>
    </ligand>
</feature>
<dbReference type="GO" id="GO:0030388">
    <property type="term" value="P:fructose 1,6-bisphosphate metabolic process"/>
    <property type="evidence" value="ECO:0007669"/>
    <property type="project" value="TreeGrafter"/>
</dbReference>
<dbReference type="GO" id="GO:0048029">
    <property type="term" value="F:monosaccharide binding"/>
    <property type="evidence" value="ECO:0007669"/>
    <property type="project" value="TreeGrafter"/>
</dbReference>
<dbReference type="InterPro" id="IPR000023">
    <property type="entry name" value="Phosphofructokinase_dom"/>
</dbReference>
<evidence type="ECO:0000256" key="7">
    <source>
        <dbReference type="ARBA" id="ARBA00022777"/>
    </source>
</evidence>
<dbReference type="EC" id="2.7.1.11" evidence="10"/>
<feature type="binding site" evidence="10">
    <location>
        <position position="178"/>
    </location>
    <ligand>
        <name>substrate</name>
        <note>ligand shared between dimeric partners</note>
    </ligand>
</feature>
<dbReference type="Gene3D" id="3.40.50.460">
    <property type="entry name" value="Phosphofructokinase domain"/>
    <property type="match status" value="1"/>
</dbReference>
<feature type="site" description="Important for substrate specificity; cannot use PPi as phosphoryl donor" evidence="10">
    <location>
        <position position="120"/>
    </location>
</feature>
<dbReference type="InterPro" id="IPR035966">
    <property type="entry name" value="PKF_sf"/>
</dbReference>
<dbReference type="AlphaFoldDB" id="A0A9D1QF28"/>
<evidence type="ECO:0000256" key="3">
    <source>
        <dbReference type="ARBA" id="ARBA00004679"/>
    </source>
</evidence>
<evidence type="ECO:0000313" key="12">
    <source>
        <dbReference type="EMBL" id="HIW11429.1"/>
    </source>
</evidence>
<proteinExistence type="inferred from homology"/>
<feature type="active site" description="Proton acceptor" evidence="10">
    <location>
        <position position="143"/>
    </location>
</feature>
<feature type="binding site" evidence="10">
    <location>
        <position position="119"/>
    </location>
    <ligand>
        <name>Mg(2+)</name>
        <dbReference type="ChEBI" id="CHEBI:18420"/>
        <note>catalytic</note>
    </ligand>
</feature>
<keyword evidence="10" id="KW-0067">ATP-binding</keyword>
<reference evidence="12" key="2">
    <citation type="submission" date="2021-04" db="EMBL/GenBank/DDBJ databases">
        <authorList>
            <person name="Gilroy R."/>
        </authorList>
    </citation>
    <scope>NUCLEOTIDE SEQUENCE</scope>
    <source>
        <strain evidence="12">ChiBcec15-1070</strain>
    </source>
</reference>
<comment type="subcellular location">
    <subcellularLocation>
        <location evidence="2 10">Cytoplasm</location>
    </subcellularLocation>
</comment>
<evidence type="ECO:0000256" key="8">
    <source>
        <dbReference type="ARBA" id="ARBA00022842"/>
    </source>
</evidence>
<comment type="catalytic activity">
    <reaction evidence="10">
        <text>beta-D-fructose 6-phosphate + ATP = beta-D-fructose 1,6-bisphosphate + ADP + H(+)</text>
        <dbReference type="Rhea" id="RHEA:16109"/>
        <dbReference type="ChEBI" id="CHEBI:15378"/>
        <dbReference type="ChEBI" id="CHEBI:30616"/>
        <dbReference type="ChEBI" id="CHEBI:32966"/>
        <dbReference type="ChEBI" id="CHEBI:57634"/>
        <dbReference type="ChEBI" id="CHEBI:456216"/>
        <dbReference type="EC" id="2.7.1.11"/>
    </reaction>
</comment>
<feature type="binding site" description="in other chain" evidence="10">
    <location>
        <begin position="185"/>
        <end position="187"/>
    </location>
    <ligand>
        <name>substrate</name>
        <note>ligand shared between dimeric partners</note>
    </ligand>
</feature>
<dbReference type="GO" id="GO:0061621">
    <property type="term" value="P:canonical glycolysis"/>
    <property type="evidence" value="ECO:0007669"/>
    <property type="project" value="TreeGrafter"/>
</dbReference>
<dbReference type="SUPFAM" id="SSF53784">
    <property type="entry name" value="Phosphofructokinase"/>
    <property type="match status" value="1"/>
</dbReference>
<comment type="function">
    <text evidence="10">Catalyzes the phosphorylation of D-fructose 6-phosphate to fructose 1,6-bisphosphate by ATP, the first committing step of glycolysis.</text>
</comment>